<dbReference type="STRING" id="1818881.A3196_14285"/>
<keyword evidence="2" id="KW-1185">Reference proteome</keyword>
<dbReference type="InterPro" id="IPR036249">
    <property type="entry name" value="Thioredoxin-like_sf"/>
</dbReference>
<proteinExistence type="predicted"/>
<dbReference type="EMBL" id="LVJZ01000003">
    <property type="protein sequence ID" value="ODB97821.1"/>
    <property type="molecule type" value="Genomic_DNA"/>
</dbReference>
<accession>A0A1E2UT23</accession>
<protein>
    <submittedName>
        <fullName evidence="1">Ferredoxin</fullName>
    </submittedName>
</protein>
<evidence type="ECO:0000313" key="1">
    <source>
        <dbReference type="EMBL" id="ODB97821.1"/>
    </source>
</evidence>
<gene>
    <name evidence="1" type="ORF">A3196_14285</name>
</gene>
<name>A0A1E2UT23_9GAMM</name>
<dbReference type="Gene3D" id="3.40.30.10">
    <property type="entry name" value="Glutaredoxin"/>
    <property type="match status" value="1"/>
</dbReference>
<dbReference type="OrthoDB" id="9800597at2"/>
<organism evidence="1 2">
    <name type="scientific">Candidatus Thiodiazotropha endoloripes</name>
    <dbReference type="NCBI Taxonomy" id="1818881"/>
    <lineage>
        <taxon>Bacteria</taxon>
        <taxon>Pseudomonadati</taxon>
        <taxon>Pseudomonadota</taxon>
        <taxon>Gammaproteobacteria</taxon>
        <taxon>Chromatiales</taxon>
        <taxon>Sedimenticolaceae</taxon>
        <taxon>Candidatus Thiodiazotropha</taxon>
    </lineage>
</organism>
<dbReference type="CDD" id="cd02980">
    <property type="entry name" value="TRX_Fd_family"/>
    <property type="match status" value="1"/>
</dbReference>
<dbReference type="AlphaFoldDB" id="A0A1E2UT23"/>
<dbReference type="RefSeq" id="WP_069005809.1">
    <property type="nucleotide sequence ID" value="NZ_LVJW01000003.1"/>
</dbReference>
<comment type="caution">
    <text evidence="1">The sequence shown here is derived from an EMBL/GenBank/DDBJ whole genome shotgun (WGS) entry which is preliminary data.</text>
</comment>
<dbReference type="SUPFAM" id="SSF52833">
    <property type="entry name" value="Thioredoxin-like"/>
    <property type="match status" value="1"/>
</dbReference>
<sequence length="108" mass="12157">MPKPKKHVFVCVQSRPMGHPRPSCSQKNCTEVAEEFYGQLQQRQLFDQIQVTTTSCLGPCSEGPSVLVYPEGIMYGGVSKQDVAAIYDEHLLNDQPVERLKVAEEFWA</sequence>
<dbReference type="Proteomes" id="UP000094849">
    <property type="component" value="Unassembled WGS sequence"/>
</dbReference>
<reference evidence="1 2" key="1">
    <citation type="submission" date="2016-03" db="EMBL/GenBank/DDBJ databases">
        <title>Chemosynthetic sulphur-oxidizing symbionts of marine invertebrate animals are capable of nitrogen fixation.</title>
        <authorList>
            <person name="Petersen J.M."/>
            <person name="Kemper A."/>
            <person name="Gruber-Vodicka H."/>
            <person name="Cardini U."/>
            <person name="Geest Mvander."/>
            <person name="Kleiner M."/>
            <person name="Bulgheresi S."/>
            <person name="Fussmann M."/>
            <person name="Herbold C."/>
            <person name="Seah B.K.B."/>
            <person name="Antony C.Paul."/>
            <person name="Liu D."/>
            <person name="Belitz A."/>
            <person name="Weber M."/>
        </authorList>
    </citation>
    <scope>NUCLEOTIDE SEQUENCE [LARGE SCALE GENOMIC DNA]</scope>
    <source>
        <strain evidence="1">G_D</strain>
    </source>
</reference>
<evidence type="ECO:0000313" key="2">
    <source>
        <dbReference type="Proteomes" id="UP000094849"/>
    </source>
</evidence>